<reference evidence="2 3" key="1">
    <citation type="journal article" date="2016" name="Nat. Commun.">
        <title>Thousands of microbial genomes shed light on interconnected biogeochemical processes in an aquifer system.</title>
        <authorList>
            <person name="Anantharaman K."/>
            <person name="Brown C.T."/>
            <person name="Hug L.A."/>
            <person name="Sharon I."/>
            <person name="Castelle C.J."/>
            <person name="Probst A.J."/>
            <person name="Thomas B.C."/>
            <person name="Singh A."/>
            <person name="Wilkins M.J."/>
            <person name="Karaoz U."/>
            <person name="Brodie E.L."/>
            <person name="Williams K.H."/>
            <person name="Hubbard S.S."/>
            <person name="Banfield J.F."/>
        </authorList>
    </citation>
    <scope>NUCLEOTIDE SEQUENCE [LARGE SCALE GENOMIC DNA]</scope>
</reference>
<protein>
    <submittedName>
        <fullName evidence="2">Uncharacterized protein</fullName>
    </submittedName>
</protein>
<evidence type="ECO:0000313" key="3">
    <source>
        <dbReference type="Proteomes" id="UP000179024"/>
    </source>
</evidence>
<feature type="transmembrane region" description="Helical" evidence="1">
    <location>
        <begin position="35"/>
        <end position="54"/>
    </location>
</feature>
<evidence type="ECO:0000313" key="2">
    <source>
        <dbReference type="EMBL" id="OGK40456.1"/>
    </source>
</evidence>
<dbReference type="Proteomes" id="UP000179024">
    <property type="component" value="Unassembled WGS sequence"/>
</dbReference>
<sequence>MLNEYFIFLGIAINGIGTIYYVRDTLKGKVKPNKVTFLMWSIAALVTFSAQVAQGVGMQTLVTLSFCLFPISIFLASFFNRKAYWKISIFDSICGLLSLVGLILWQLTGIGNVAILFSIFAEGWATLPTIIKSYTHPETELAWTYLASVVGSVLALLTIKNYTFANSAFVLFYTLEMFLVFVLAQFKLGKKFPG</sequence>
<feature type="transmembrane region" description="Helical" evidence="1">
    <location>
        <begin position="168"/>
        <end position="186"/>
    </location>
</feature>
<comment type="caution">
    <text evidence="2">The sequence shown here is derived from an EMBL/GenBank/DDBJ whole genome shotgun (WGS) entry which is preliminary data.</text>
</comment>
<feature type="transmembrane region" description="Helical" evidence="1">
    <location>
        <begin position="143"/>
        <end position="162"/>
    </location>
</feature>
<organism evidence="2 3">
    <name type="scientific">Candidatus Roizmanbacteria bacterium RIFCSPHIGHO2_12_FULL_44_10</name>
    <dbReference type="NCBI Taxonomy" id="1802054"/>
    <lineage>
        <taxon>Bacteria</taxon>
        <taxon>Candidatus Roizmaniibacteriota</taxon>
    </lineage>
</organism>
<name>A0A1F7IAQ5_9BACT</name>
<gene>
    <name evidence="2" type="ORF">A3F34_03140</name>
</gene>
<dbReference type="AlphaFoldDB" id="A0A1F7IAQ5"/>
<keyword evidence="1" id="KW-0472">Membrane</keyword>
<accession>A0A1F7IAQ5</accession>
<evidence type="ECO:0000256" key="1">
    <source>
        <dbReference type="SAM" id="Phobius"/>
    </source>
</evidence>
<feature type="transmembrane region" description="Helical" evidence="1">
    <location>
        <begin position="6"/>
        <end position="23"/>
    </location>
</feature>
<feature type="transmembrane region" description="Helical" evidence="1">
    <location>
        <begin position="60"/>
        <end position="80"/>
    </location>
</feature>
<keyword evidence="1" id="KW-0812">Transmembrane</keyword>
<proteinExistence type="predicted"/>
<dbReference type="EMBL" id="MGAE01000004">
    <property type="protein sequence ID" value="OGK40456.1"/>
    <property type="molecule type" value="Genomic_DNA"/>
</dbReference>
<keyword evidence="1" id="KW-1133">Transmembrane helix</keyword>